<evidence type="ECO:0000256" key="5">
    <source>
        <dbReference type="ARBA" id="ARBA00023242"/>
    </source>
</evidence>
<evidence type="ECO:0000313" key="8">
    <source>
        <dbReference type="Proteomes" id="UP001610444"/>
    </source>
</evidence>
<keyword evidence="5" id="KW-0539">Nucleus</keyword>
<dbReference type="InterPro" id="IPR001138">
    <property type="entry name" value="Zn2Cys6_DnaBD"/>
</dbReference>
<dbReference type="PROSITE" id="PS50048">
    <property type="entry name" value="ZN2_CY6_FUNGAL_2"/>
    <property type="match status" value="1"/>
</dbReference>
<dbReference type="EMBL" id="JBFXLR010000102">
    <property type="protein sequence ID" value="KAL2837161.1"/>
    <property type="molecule type" value="Genomic_DNA"/>
</dbReference>
<reference evidence="7 8" key="1">
    <citation type="submission" date="2024-07" db="EMBL/GenBank/DDBJ databases">
        <title>Section-level genome sequencing and comparative genomics of Aspergillus sections Usti and Cavernicolus.</title>
        <authorList>
            <consortium name="Lawrence Berkeley National Laboratory"/>
            <person name="Nybo J.L."/>
            <person name="Vesth T.C."/>
            <person name="Theobald S."/>
            <person name="Frisvad J.C."/>
            <person name="Larsen T.O."/>
            <person name="Kjaerboelling I."/>
            <person name="Rothschild-Mancinelli K."/>
            <person name="Lyhne E.K."/>
            <person name="Kogle M.E."/>
            <person name="Barry K."/>
            <person name="Clum A."/>
            <person name="Na H."/>
            <person name="Ledsgaard L."/>
            <person name="Lin J."/>
            <person name="Lipzen A."/>
            <person name="Kuo A."/>
            <person name="Riley R."/>
            <person name="Mondo S."/>
            <person name="LaButti K."/>
            <person name="Haridas S."/>
            <person name="Pangalinan J."/>
            <person name="Salamov A.A."/>
            <person name="Simmons B.A."/>
            <person name="Magnuson J.K."/>
            <person name="Chen J."/>
            <person name="Drula E."/>
            <person name="Henrissat B."/>
            <person name="Wiebenga A."/>
            <person name="Lubbers R.J."/>
            <person name="Gomes A.C."/>
            <person name="Macurrencykelacurrency M.R."/>
            <person name="Stajich J."/>
            <person name="Grigoriev I.V."/>
            <person name="Mortensen U.H."/>
            <person name="De vries R.P."/>
            <person name="Baker S.E."/>
            <person name="Andersen M.R."/>
        </authorList>
    </citation>
    <scope>NUCLEOTIDE SEQUENCE [LARGE SCALE GENOMIC DNA]</scope>
    <source>
        <strain evidence="7 8">CBS 756.74</strain>
    </source>
</reference>
<evidence type="ECO:0000256" key="4">
    <source>
        <dbReference type="ARBA" id="ARBA00023163"/>
    </source>
</evidence>
<dbReference type="SUPFAM" id="SSF57701">
    <property type="entry name" value="Zn2/Cys6 DNA-binding domain"/>
    <property type="match status" value="1"/>
</dbReference>
<dbReference type="PROSITE" id="PS00463">
    <property type="entry name" value="ZN2_CY6_FUNGAL_1"/>
    <property type="match status" value="1"/>
</dbReference>
<feature type="domain" description="Zn(2)-C6 fungal-type" evidence="6">
    <location>
        <begin position="25"/>
        <end position="54"/>
    </location>
</feature>
<dbReference type="GeneID" id="98158911"/>
<keyword evidence="8" id="KW-1185">Reference proteome</keyword>
<proteinExistence type="predicted"/>
<dbReference type="PANTHER" id="PTHR31001">
    <property type="entry name" value="UNCHARACTERIZED TRANSCRIPTIONAL REGULATORY PROTEIN"/>
    <property type="match status" value="1"/>
</dbReference>
<dbReference type="Gene3D" id="4.10.240.10">
    <property type="entry name" value="Zn(2)-C6 fungal-type DNA-binding domain"/>
    <property type="match status" value="1"/>
</dbReference>
<dbReference type="Proteomes" id="UP001610444">
    <property type="component" value="Unassembled WGS sequence"/>
</dbReference>
<dbReference type="CDD" id="cd12148">
    <property type="entry name" value="fungal_TF_MHR"/>
    <property type="match status" value="1"/>
</dbReference>
<gene>
    <name evidence="7" type="ORF">BJX68DRAFT_259697</name>
</gene>
<dbReference type="InterPro" id="IPR050613">
    <property type="entry name" value="Sec_Metabolite_Reg"/>
</dbReference>
<dbReference type="Pfam" id="PF00172">
    <property type="entry name" value="Zn_clus"/>
    <property type="match status" value="1"/>
</dbReference>
<dbReference type="CDD" id="cd00067">
    <property type="entry name" value="GAL4"/>
    <property type="match status" value="1"/>
</dbReference>
<dbReference type="SMART" id="SM00066">
    <property type="entry name" value="GAL4"/>
    <property type="match status" value="1"/>
</dbReference>
<evidence type="ECO:0000256" key="3">
    <source>
        <dbReference type="ARBA" id="ARBA00023125"/>
    </source>
</evidence>
<organism evidence="7 8">
    <name type="scientific">Aspergillus pseudodeflectus</name>
    <dbReference type="NCBI Taxonomy" id="176178"/>
    <lineage>
        <taxon>Eukaryota</taxon>
        <taxon>Fungi</taxon>
        <taxon>Dikarya</taxon>
        <taxon>Ascomycota</taxon>
        <taxon>Pezizomycotina</taxon>
        <taxon>Eurotiomycetes</taxon>
        <taxon>Eurotiomycetidae</taxon>
        <taxon>Eurotiales</taxon>
        <taxon>Aspergillaceae</taxon>
        <taxon>Aspergillus</taxon>
        <taxon>Aspergillus subgen. Nidulantes</taxon>
    </lineage>
</organism>
<keyword evidence="3" id="KW-0238">DNA-binding</keyword>
<accession>A0ABR4JBC5</accession>
<evidence type="ECO:0000259" key="6">
    <source>
        <dbReference type="PROSITE" id="PS50048"/>
    </source>
</evidence>
<name>A0ABR4JBC5_9EURO</name>
<evidence type="ECO:0000256" key="1">
    <source>
        <dbReference type="ARBA" id="ARBA00004123"/>
    </source>
</evidence>
<dbReference type="PANTHER" id="PTHR31001:SF90">
    <property type="entry name" value="CENTROMERE DNA-BINDING PROTEIN COMPLEX CBF3 SUBUNIT B"/>
    <property type="match status" value="1"/>
</dbReference>
<sequence>MCSRKRPFPDQAAAPKRSAWQQPASCDFCRLKKIRCDKQRPCSSCVARDTICEYASGTLQPTVQTARYDSAQATYLGSILVEEDIQEMKYRLKRIEQLLRDRPGPPKFSNPSGLYSLAVTPPSESKATIPNVVDRDWDNLESIAASPQCENMENVSPANTSLLSPAATTIAYPTSASRVNCRTPDSIANGQLPTLRTARALLEHYIQGVDCLGRVVHGPSTRNLLESVYSQFSQSIKPPDERVIFLQSIFASASFYLESEHVHHSWDDLAMLTGQSHIWKETALHHMLHIDQVFSSSLISLQSALIILFLLWDSEGQSKRYHTLKSLAYAKAIQLGIHNIDAESSTVGPDSLEREMKRRLWWHLTCTDWLLGSAPGPQHGMYMINPRHMTVRVPANIEDEGLTQEGPCADPKPDYHPTSMSFFLYRLKFAQLCRESMDAMHHAKTMSPSPKAIYQLIVDISDRYMSFLNELPWFFRLHGDEEKCAELAEKQPYISHQRAALLYGIYSRLGRLHRPFISKGITDPCFHASYKIGVECAEKLLQIRRMTVHQGQLDIFGRSQSVDQHTFNAMLLLTIEFMVHPKLPDSERRRADVIEICRLLQDKHTRLAQPSNNGIIRAVQLLLDIVRNRNTPLLKDRGDNTALFLSNSAQTKDGCMPPDLCTGMTSGEPTAETSHEMAWIDECLSGTHGQSINDNASKEQQPVFAQRDAPPFDGSDAQFQSRHSACVPTTFAWKRTSEPSLHRVQRAENKM</sequence>
<comment type="caution">
    <text evidence="7">The sequence shown here is derived from an EMBL/GenBank/DDBJ whole genome shotgun (WGS) entry which is preliminary data.</text>
</comment>
<evidence type="ECO:0000256" key="2">
    <source>
        <dbReference type="ARBA" id="ARBA00023015"/>
    </source>
</evidence>
<keyword evidence="4" id="KW-0804">Transcription</keyword>
<comment type="subcellular location">
    <subcellularLocation>
        <location evidence="1">Nucleus</location>
    </subcellularLocation>
</comment>
<dbReference type="RefSeq" id="XP_070892426.1">
    <property type="nucleotide sequence ID" value="XM_071043747.1"/>
</dbReference>
<evidence type="ECO:0000313" key="7">
    <source>
        <dbReference type="EMBL" id="KAL2837161.1"/>
    </source>
</evidence>
<protein>
    <recommendedName>
        <fullName evidence="6">Zn(2)-C6 fungal-type domain-containing protein</fullName>
    </recommendedName>
</protein>
<dbReference type="InterPro" id="IPR036864">
    <property type="entry name" value="Zn2-C6_fun-type_DNA-bd_sf"/>
</dbReference>
<keyword evidence="2" id="KW-0805">Transcription regulation</keyword>